<dbReference type="PANTHER" id="PTHR48005">
    <property type="entry name" value="LEUCINE RICH REPEAT KINASE 2"/>
    <property type="match status" value="1"/>
</dbReference>
<keyword evidence="5" id="KW-0418">Kinase</keyword>
<dbReference type="InterPro" id="IPR051420">
    <property type="entry name" value="Ser_Thr_Kinases_DiverseReg"/>
</dbReference>
<dbReference type="AlphaFoldDB" id="A0AAV1ILU2"/>
<proteinExistence type="predicted"/>
<dbReference type="InterPro" id="IPR011009">
    <property type="entry name" value="Kinase-like_dom_sf"/>
</dbReference>
<dbReference type="Pfam" id="PF00069">
    <property type="entry name" value="Pkinase"/>
    <property type="match status" value="1"/>
</dbReference>
<protein>
    <recommendedName>
        <fullName evidence="1">non-specific serine/threonine protein kinase</fullName>
        <ecNumber evidence="1">2.7.11.1</ecNumber>
    </recommendedName>
</protein>
<dbReference type="EMBL" id="CAUYUE010000016">
    <property type="protein sequence ID" value="CAK0787197.1"/>
    <property type="molecule type" value="Genomic_DNA"/>
</dbReference>
<evidence type="ECO:0000256" key="3">
    <source>
        <dbReference type="ARBA" id="ARBA00022679"/>
    </source>
</evidence>
<comment type="caution">
    <text evidence="11">The sequence shown here is derived from an EMBL/GenBank/DDBJ whole genome shotgun (WGS) entry which is preliminary data.</text>
</comment>
<evidence type="ECO:0000256" key="6">
    <source>
        <dbReference type="ARBA" id="ARBA00022840"/>
    </source>
</evidence>
<evidence type="ECO:0000256" key="7">
    <source>
        <dbReference type="ARBA" id="ARBA00047899"/>
    </source>
</evidence>
<comment type="catalytic activity">
    <reaction evidence="7">
        <text>L-threonyl-[protein] + ATP = O-phospho-L-threonyl-[protein] + ADP + H(+)</text>
        <dbReference type="Rhea" id="RHEA:46608"/>
        <dbReference type="Rhea" id="RHEA-COMP:11060"/>
        <dbReference type="Rhea" id="RHEA-COMP:11605"/>
        <dbReference type="ChEBI" id="CHEBI:15378"/>
        <dbReference type="ChEBI" id="CHEBI:30013"/>
        <dbReference type="ChEBI" id="CHEBI:30616"/>
        <dbReference type="ChEBI" id="CHEBI:61977"/>
        <dbReference type="ChEBI" id="CHEBI:456216"/>
        <dbReference type="EC" id="2.7.11.1"/>
    </reaction>
</comment>
<evidence type="ECO:0000256" key="8">
    <source>
        <dbReference type="ARBA" id="ARBA00048679"/>
    </source>
</evidence>
<keyword evidence="4 9" id="KW-0547">Nucleotide-binding</keyword>
<dbReference type="PROSITE" id="PS50011">
    <property type="entry name" value="PROTEIN_KINASE_DOM"/>
    <property type="match status" value="1"/>
</dbReference>
<keyword evidence="2" id="KW-0723">Serine/threonine-protein kinase</keyword>
<keyword evidence="6 9" id="KW-0067">ATP-binding</keyword>
<dbReference type="GO" id="GO:0005524">
    <property type="term" value="F:ATP binding"/>
    <property type="evidence" value="ECO:0007669"/>
    <property type="project" value="UniProtKB-UniRule"/>
</dbReference>
<dbReference type="PANTHER" id="PTHR48005:SF13">
    <property type="entry name" value="SERINE_THREONINE-PROTEIN KINASE DDB_G0278509-RELATED"/>
    <property type="match status" value="1"/>
</dbReference>
<name>A0AAV1ILU2_9CHLO</name>
<reference evidence="11 12" key="1">
    <citation type="submission" date="2023-10" db="EMBL/GenBank/DDBJ databases">
        <authorList>
            <person name="Maclean D."/>
            <person name="Macfadyen A."/>
        </authorList>
    </citation>
    <scope>NUCLEOTIDE SEQUENCE [LARGE SCALE GENOMIC DNA]</scope>
</reference>
<dbReference type="PROSITE" id="PS00107">
    <property type="entry name" value="PROTEIN_KINASE_ATP"/>
    <property type="match status" value="1"/>
</dbReference>
<feature type="domain" description="Protein kinase" evidence="10">
    <location>
        <begin position="150"/>
        <end position="431"/>
    </location>
</feature>
<comment type="catalytic activity">
    <reaction evidence="8">
        <text>L-seryl-[protein] + ATP = O-phospho-L-seryl-[protein] + ADP + H(+)</text>
        <dbReference type="Rhea" id="RHEA:17989"/>
        <dbReference type="Rhea" id="RHEA-COMP:9863"/>
        <dbReference type="Rhea" id="RHEA-COMP:11604"/>
        <dbReference type="ChEBI" id="CHEBI:15378"/>
        <dbReference type="ChEBI" id="CHEBI:29999"/>
        <dbReference type="ChEBI" id="CHEBI:30616"/>
        <dbReference type="ChEBI" id="CHEBI:83421"/>
        <dbReference type="ChEBI" id="CHEBI:456216"/>
        <dbReference type="EC" id="2.7.11.1"/>
    </reaction>
</comment>
<evidence type="ECO:0000313" key="12">
    <source>
        <dbReference type="Proteomes" id="UP001314263"/>
    </source>
</evidence>
<keyword evidence="12" id="KW-1185">Reference proteome</keyword>
<evidence type="ECO:0000256" key="9">
    <source>
        <dbReference type="PROSITE-ProRule" id="PRU10141"/>
    </source>
</evidence>
<evidence type="ECO:0000256" key="4">
    <source>
        <dbReference type="ARBA" id="ARBA00022741"/>
    </source>
</evidence>
<dbReference type="SMART" id="SM00220">
    <property type="entry name" value="S_TKc"/>
    <property type="match status" value="1"/>
</dbReference>
<evidence type="ECO:0000313" key="11">
    <source>
        <dbReference type="EMBL" id="CAK0787197.1"/>
    </source>
</evidence>
<gene>
    <name evidence="11" type="ORF">CVIRNUC_010413</name>
</gene>
<dbReference type="Gene3D" id="3.30.200.20">
    <property type="entry name" value="Phosphorylase Kinase, domain 1"/>
    <property type="match status" value="1"/>
</dbReference>
<accession>A0AAV1ILU2</accession>
<dbReference type="Gene3D" id="1.10.510.10">
    <property type="entry name" value="Transferase(Phosphotransferase) domain 1"/>
    <property type="match status" value="1"/>
</dbReference>
<dbReference type="InterPro" id="IPR000719">
    <property type="entry name" value="Prot_kinase_dom"/>
</dbReference>
<evidence type="ECO:0000256" key="1">
    <source>
        <dbReference type="ARBA" id="ARBA00012513"/>
    </source>
</evidence>
<dbReference type="EC" id="2.7.11.1" evidence="1"/>
<dbReference type="SUPFAM" id="SSF56112">
    <property type="entry name" value="Protein kinase-like (PK-like)"/>
    <property type="match status" value="1"/>
</dbReference>
<evidence type="ECO:0000256" key="5">
    <source>
        <dbReference type="ARBA" id="ARBA00022777"/>
    </source>
</evidence>
<dbReference type="GO" id="GO:0004674">
    <property type="term" value="F:protein serine/threonine kinase activity"/>
    <property type="evidence" value="ECO:0007669"/>
    <property type="project" value="UniProtKB-KW"/>
</dbReference>
<keyword evidence="3" id="KW-0808">Transferase</keyword>
<evidence type="ECO:0000259" key="10">
    <source>
        <dbReference type="PROSITE" id="PS50011"/>
    </source>
</evidence>
<dbReference type="InterPro" id="IPR017441">
    <property type="entry name" value="Protein_kinase_ATP_BS"/>
</dbReference>
<organism evidence="11 12">
    <name type="scientific">Coccomyxa viridis</name>
    <dbReference type="NCBI Taxonomy" id="1274662"/>
    <lineage>
        <taxon>Eukaryota</taxon>
        <taxon>Viridiplantae</taxon>
        <taxon>Chlorophyta</taxon>
        <taxon>core chlorophytes</taxon>
        <taxon>Trebouxiophyceae</taxon>
        <taxon>Trebouxiophyceae incertae sedis</taxon>
        <taxon>Coccomyxaceae</taxon>
        <taxon>Coccomyxa</taxon>
    </lineage>
</organism>
<evidence type="ECO:0000256" key="2">
    <source>
        <dbReference type="ARBA" id="ARBA00022527"/>
    </source>
</evidence>
<dbReference type="Proteomes" id="UP001314263">
    <property type="component" value="Unassembled WGS sequence"/>
</dbReference>
<feature type="binding site" evidence="9">
    <location>
        <position position="177"/>
    </location>
    <ligand>
        <name>ATP</name>
        <dbReference type="ChEBI" id="CHEBI:30616"/>
    </ligand>
</feature>
<sequence length="440" mass="48300">MPLLCTPCNPPEDWLQYDCQAEDIQVYVNSQNLPYQGWCSAVFDLTGFQRSFGAKKVVYRHDTSGKLSADTLASWVTTIKPAVRGNLRGVLFYCKNKGWQRLQTLLKSLAEVGYQPGRKEAEPASENPPHQQKGLVLRYYDFAENILPFLQEARVIGAGGFGKVYKGCINGQEVAIKMVSARRTGEAHPQRVRAAVETLLQELSTVSRLQQETQYIVRLFGFSHHPDGTVCLVYEYANMGCLMCIPDELDLPAALVLFSQYARGLACMHAKRTLHGDLKPQNLLLHKEVDGSYVGRIGDLGLSQIVFPGSTAGLQHGGTRGFIAPELPKTRRSTYMSDVYAFGVAMGSLLSGMKPDKLVAAANTVNSPNYGALARRTAVLEVEGKVYAEFEDVPPGARIVRVLISLVFACCSVMPESRPPAAEVAARLEEIARLGNHDGC</sequence>